<reference evidence="2 3" key="1">
    <citation type="submission" date="2020-07" db="EMBL/GenBank/DDBJ databases">
        <title>Thermogemmata thermophila gen. nov., sp. nov., a novel moderate thermophilic planctomycete from a Kamchatka hot spring.</title>
        <authorList>
            <person name="Elcheninov A.G."/>
            <person name="Podosokorskaya O.A."/>
            <person name="Kovaleva O.L."/>
            <person name="Novikov A."/>
            <person name="Bonch-Osmolovskaya E.A."/>
            <person name="Toshchakov S.V."/>
            <person name="Kublanov I.V."/>
        </authorList>
    </citation>
    <scope>NUCLEOTIDE SEQUENCE [LARGE SCALE GENOMIC DNA]</scope>
    <source>
        <strain evidence="2 3">2918</strain>
    </source>
</reference>
<dbReference type="Gene3D" id="2.30.40.10">
    <property type="entry name" value="Urease, subunit C, domain 1"/>
    <property type="match status" value="1"/>
</dbReference>
<keyword evidence="2" id="KW-0378">Hydrolase</keyword>
<dbReference type="CDD" id="cd01300">
    <property type="entry name" value="YtcJ_like"/>
    <property type="match status" value="1"/>
</dbReference>
<sequence>MEAEVVYRGGRMWTGEAAQPEASALAVWRGRIIWLGAEAEAKRWIGPSTEVVELEGRRVVPGFIDAHVHFLGGGLQLARVDLREARDEAEFGRRLQEFDRKTPRDRWLLGGNWDHERTFGGRLPTAELLDKYVKDRPVFLRRYDGHMGVANRAALRAAGITKATAEVEGGVIDRDAQGEPTGILRDNAMALVERVIPEPTDEEIAEAVRAALAHAAAVGVTGVDDMDGSAPQTRRRLLRVLQNLEREGRLTCRIHLRWPLGRYRELAELGLAGWFGSPWLRIGGVKGFVDGSLGSSTARMWEPYENQGGNRGVYVTPVETLRAWIRGADAAGLPVCVHAIGDEANSVLLDIYEQIQRAQPSRERRFRIEHAQHLREADYGRFRQLGVIASMQPYHAIDDGRWAESRIGARRCARSYAFRSLLEAGAILAFGSDWPVVPLSPLLGIDAAVNRRTLDGKHPQGWHPQQRIGVRDAVRAYTWGSAYATGTEQERGTLAVGKWADFVVLDRDIFDPQQQDRIAHTQVLRTVVAGKTVYVKR</sequence>
<protein>
    <submittedName>
        <fullName evidence="2">Amidohydrolase</fullName>
    </submittedName>
</protein>
<proteinExistence type="predicted"/>
<evidence type="ECO:0000259" key="1">
    <source>
        <dbReference type="Pfam" id="PF07969"/>
    </source>
</evidence>
<accession>A0A7V8VDG8</accession>
<gene>
    <name evidence="2" type="ORF">H0921_07680</name>
</gene>
<dbReference type="EMBL" id="JACEFB010000004">
    <property type="protein sequence ID" value="MBA2226040.1"/>
    <property type="molecule type" value="Genomic_DNA"/>
</dbReference>
<evidence type="ECO:0000313" key="2">
    <source>
        <dbReference type="EMBL" id="MBA2226040.1"/>
    </source>
</evidence>
<dbReference type="InterPro" id="IPR032466">
    <property type="entry name" value="Metal_Hydrolase"/>
</dbReference>
<dbReference type="PANTHER" id="PTHR22642:SF2">
    <property type="entry name" value="PROTEIN LONG AFTER FAR-RED 3"/>
    <property type="match status" value="1"/>
</dbReference>
<organism evidence="2 3">
    <name type="scientific">Thermogemmata fonticola</name>
    <dbReference type="NCBI Taxonomy" id="2755323"/>
    <lineage>
        <taxon>Bacteria</taxon>
        <taxon>Pseudomonadati</taxon>
        <taxon>Planctomycetota</taxon>
        <taxon>Planctomycetia</taxon>
        <taxon>Gemmatales</taxon>
        <taxon>Gemmataceae</taxon>
        <taxon>Thermogemmata</taxon>
    </lineage>
</organism>
<comment type="caution">
    <text evidence="2">The sequence shown here is derived from an EMBL/GenBank/DDBJ whole genome shotgun (WGS) entry which is preliminary data.</text>
</comment>
<dbReference type="SUPFAM" id="SSF51556">
    <property type="entry name" value="Metallo-dependent hydrolases"/>
    <property type="match status" value="1"/>
</dbReference>
<evidence type="ECO:0000313" key="3">
    <source>
        <dbReference type="Proteomes" id="UP000542342"/>
    </source>
</evidence>
<dbReference type="Gene3D" id="3.10.310.70">
    <property type="match status" value="1"/>
</dbReference>
<dbReference type="InterPro" id="IPR033932">
    <property type="entry name" value="YtcJ-like"/>
</dbReference>
<dbReference type="Proteomes" id="UP000542342">
    <property type="component" value="Unassembled WGS sequence"/>
</dbReference>
<dbReference type="InterPro" id="IPR013108">
    <property type="entry name" value="Amidohydro_3"/>
</dbReference>
<dbReference type="AlphaFoldDB" id="A0A7V8VDG8"/>
<dbReference type="PANTHER" id="PTHR22642">
    <property type="entry name" value="IMIDAZOLONEPROPIONASE"/>
    <property type="match status" value="1"/>
</dbReference>
<dbReference type="GO" id="GO:0016810">
    <property type="term" value="F:hydrolase activity, acting on carbon-nitrogen (but not peptide) bonds"/>
    <property type="evidence" value="ECO:0007669"/>
    <property type="project" value="InterPro"/>
</dbReference>
<name>A0A7V8VDG8_9BACT</name>
<dbReference type="InterPro" id="IPR011059">
    <property type="entry name" value="Metal-dep_hydrolase_composite"/>
</dbReference>
<dbReference type="Gene3D" id="3.20.20.140">
    <property type="entry name" value="Metal-dependent hydrolases"/>
    <property type="match status" value="1"/>
</dbReference>
<feature type="domain" description="Amidohydrolase 3" evidence="1">
    <location>
        <begin position="50"/>
        <end position="534"/>
    </location>
</feature>
<dbReference type="SUPFAM" id="SSF51338">
    <property type="entry name" value="Composite domain of metallo-dependent hydrolases"/>
    <property type="match status" value="1"/>
</dbReference>
<dbReference type="Pfam" id="PF07969">
    <property type="entry name" value="Amidohydro_3"/>
    <property type="match status" value="1"/>
</dbReference>
<keyword evidence="3" id="KW-1185">Reference proteome</keyword>